<keyword evidence="3 4" id="KW-0998">Cell outer membrane</keyword>
<evidence type="ECO:0000259" key="6">
    <source>
        <dbReference type="Pfam" id="PF04453"/>
    </source>
</evidence>
<feature type="domain" description="LptD C-terminal" evidence="6">
    <location>
        <begin position="309"/>
        <end position="698"/>
    </location>
</feature>
<comment type="subcellular location">
    <subcellularLocation>
        <location evidence="4">Cell outer membrane</location>
    </subcellularLocation>
</comment>
<dbReference type="RefSeq" id="WP_048216843.1">
    <property type="nucleotide sequence ID" value="NZ_CAJNLX020000001.1"/>
</dbReference>
<accession>A0ABY7KYW9</accession>
<comment type="caution">
    <text evidence="4">Lacks conserved residue(s) required for the propagation of feature annotation.</text>
</comment>
<evidence type="ECO:0000256" key="4">
    <source>
        <dbReference type="HAMAP-Rule" id="MF_01411"/>
    </source>
</evidence>
<evidence type="ECO:0000256" key="2">
    <source>
        <dbReference type="ARBA" id="ARBA00023136"/>
    </source>
</evidence>
<dbReference type="Proteomes" id="UP001164536">
    <property type="component" value="Chromosome"/>
</dbReference>
<feature type="signal peptide" evidence="4">
    <location>
        <begin position="1"/>
        <end position="24"/>
    </location>
</feature>
<sequence length="785" mass="89801" precursor="true">MKKRIPTLLATMIASALYSHQGLTADLASQCMLGVPSYDRPLVQGETNELPVTINADNAKGNYPDDAVFTGNVDIAQGNSRLQADEVQLHQKQAEGQPEPIRTVDALGNVHYDDNQVILKGPKGWSNLNTKDTNIWEGDYQMVGRQGRGKADLMKQRGENRYTILENGSFTSCLPGSDTWSVVGSEVIHDREEQVAEIWNARFKLGPVPVFYSPYLQLPVGDKRRSGFLIPNAKYSTNNYFEFYLPYYWNIAPNMDATITPHYMHRRGGIMWENEFRYLTQAGAGLMEFDYLNSDKVYEDEHPKDDNSRRWLFYWQHSGVMDQVWRFNVDYTKVSDTSYFNDFDNKYGSSTDGYATQKFSVGYAVQNFDATVSTKQFQVFDAQNSNSYSAQPQLDVNYYQNDVGPFDTRIYGQAVHFVNTNDNMPEATRVHLEPTINLPLSNNWGSINTEAKLLATHYQQTNLDWYNSNPQNTKLDDSANRVMPQFKVDGKMVFERDMQMLAPGYTQTLEPRAQYLYVPYRDQSHIYNYDSSLLQSDYSGLFRDRTYGGLDRIASANQVTTGVTSRVYDDAAVERFNISVGQIYYFTESRTGDDNIKWENDDKTGSLVWAGDTYWRISDRWGLRSGIQYDTRLDSVATSSSSIEYRRDENRMLQLNYRYASSEYIQATLPSYYSTAEQYKNGISQVGAVASFPIADRWSIVGAYYFDTNVNKEADSMLGLQYNSCCYAIRFGYERKLNGWDNTQKHAIYDNTIGFNIELRGLSSNYGLGTNQMLRSNILPYQSSL</sequence>
<dbReference type="PANTHER" id="PTHR30189:SF1">
    <property type="entry name" value="LPS-ASSEMBLY PROTEIN LPTD"/>
    <property type="match status" value="1"/>
</dbReference>
<evidence type="ECO:0000256" key="1">
    <source>
        <dbReference type="ARBA" id="ARBA00022729"/>
    </source>
</evidence>
<organism evidence="7 8">
    <name type="scientific">Citrobacter freundii</name>
    <dbReference type="NCBI Taxonomy" id="546"/>
    <lineage>
        <taxon>Bacteria</taxon>
        <taxon>Pseudomonadati</taxon>
        <taxon>Pseudomonadota</taxon>
        <taxon>Gammaproteobacteria</taxon>
        <taxon>Enterobacterales</taxon>
        <taxon>Enterobacteriaceae</taxon>
        <taxon>Citrobacter</taxon>
        <taxon>Citrobacter freundii complex</taxon>
    </lineage>
</organism>
<keyword evidence="8" id="KW-1185">Reference proteome</keyword>
<dbReference type="Pfam" id="PF04453">
    <property type="entry name" value="LptD"/>
    <property type="match status" value="1"/>
</dbReference>
<name>A0ABY7KYW9_CITFR</name>
<dbReference type="InterPro" id="IPR050218">
    <property type="entry name" value="LptD"/>
</dbReference>
<dbReference type="InterPro" id="IPR005653">
    <property type="entry name" value="OstA-like_N"/>
</dbReference>
<dbReference type="Gene3D" id="2.60.450.10">
    <property type="entry name" value="Lipopolysaccharide (LPS) transport protein A like domain"/>
    <property type="match status" value="1"/>
</dbReference>
<dbReference type="InterPro" id="IPR007543">
    <property type="entry name" value="LptD_C"/>
</dbReference>
<feature type="chain" id="PRO_5044944607" description="LPS-assembly protein LptD" evidence="4">
    <location>
        <begin position="25"/>
        <end position="785"/>
    </location>
</feature>
<keyword evidence="1 4" id="KW-0732">Signal</keyword>
<feature type="domain" description="Organic solvent tolerance-like N-terminal" evidence="5">
    <location>
        <begin position="53"/>
        <end position="194"/>
    </location>
</feature>
<proteinExistence type="inferred from homology"/>
<evidence type="ECO:0000259" key="5">
    <source>
        <dbReference type="Pfam" id="PF03968"/>
    </source>
</evidence>
<dbReference type="EMBL" id="CP114564">
    <property type="protein sequence ID" value="WAZ56644.1"/>
    <property type="molecule type" value="Genomic_DNA"/>
</dbReference>
<gene>
    <name evidence="4 7" type="primary">lptD</name>
    <name evidence="7" type="ORF">O4000_20490</name>
</gene>
<reference evidence="7" key="1">
    <citation type="submission" date="2022-12" db="EMBL/GenBank/DDBJ databases">
        <title>2953647.</title>
        <authorList>
            <person name="Hergert J."/>
            <person name="Casey R."/>
            <person name="Wagner J."/>
            <person name="Young E.L."/>
            <person name="Oakeson K.F."/>
        </authorList>
    </citation>
    <scope>NUCLEOTIDE SEQUENCE</scope>
    <source>
        <strain evidence="7">2953647</strain>
    </source>
</reference>
<dbReference type="PANTHER" id="PTHR30189">
    <property type="entry name" value="LPS-ASSEMBLY PROTEIN"/>
    <property type="match status" value="1"/>
</dbReference>
<comment type="function">
    <text evidence="4">Together with LptE, is involved in the assembly of lipopolysaccharide (LPS) at the surface of the outer membrane.</text>
</comment>
<comment type="similarity">
    <text evidence="4">Belongs to the LptD family.</text>
</comment>
<evidence type="ECO:0000313" key="7">
    <source>
        <dbReference type="EMBL" id="WAZ56644.1"/>
    </source>
</evidence>
<evidence type="ECO:0000313" key="8">
    <source>
        <dbReference type="Proteomes" id="UP001164536"/>
    </source>
</evidence>
<dbReference type="HAMAP" id="MF_01411">
    <property type="entry name" value="LPS_assembly_LptD"/>
    <property type="match status" value="1"/>
</dbReference>
<dbReference type="InterPro" id="IPR020889">
    <property type="entry name" value="LipoPS_assembly_LptD"/>
</dbReference>
<comment type="subunit">
    <text evidence="4">Component of the lipopolysaccharide transport and assembly complex. Interacts with LptE and LptA.</text>
</comment>
<evidence type="ECO:0000256" key="3">
    <source>
        <dbReference type="ARBA" id="ARBA00023237"/>
    </source>
</evidence>
<dbReference type="Pfam" id="PF03968">
    <property type="entry name" value="LptD_N"/>
    <property type="match status" value="1"/>
</dbReference>
<keyword evidence="2 4" id="KW-0472">Membrane</keyword>
<protein>
    <recommendedName>
        <fullName evidence="4">LPS-assembly protein LptD</fullName>
    </recommendedName>
</protein>
<dbReference type="NCBIfam" id="NF002997">
    <property type="entry name" value="PRK03761.1"/>
    <property type="match status" value="1"/>
</dbReference>